<dbReference type="Pfam" id="PF00975">
    <property type="entry name" value="Thioesterase"/>
    <property type="match status" value="1"/>
</dbReference>
<evidence type="ECO:0000313" key="12">
    <source>
        <dbReference type="EMBL" id="NXL43620.1"/>
    </source>
</evidence>
<dbReference type="InterPro" id="IPR029058">
    <property type="entry name" value="AB_hydrolase_fold"/>
</dbReference>
<dbReference type="EMBL" id="VXAO01000121">
    <property type="protein sequence ID" value="NXL43620.1"/>
    <property type="molecule type" value="Genomic_DNA"/>
</dbReference>
<dbReference type="OrthoDB" id="541883at2759"/>
<evidence type="ECO:0000256" key="6">
    <source>
        <dbReference type="ARBA" id="ARBA00023098"/>
    </source>
</evidence>
<dbReference type="EC" id="3.1.2.14" evidence="2"/>
<dbReference type="InterPro" id="IPR001031">
    <property type="entry name" value="Thioesterase"/>
</dbReference>
<keyword evidence="4" id="KW-0378">Hydrolase</keyword>
<feature type="domain" description="Thioesterase" evidence="11">
    <location>
        <begin position="27"/>
        <end position="254"/>
    </location>
</feature>
<keyword evidence="7" id="KW-0275">Fatty acid biosynthesis</keyword>
<evidence type="ECO:0000256" key="9">
    <source>
        <dbReference type="ARBA" id="ARBA00073799"/>
    </source>
</evidence>
<dbReference type="PANTHER" id="PTHR11487">
    <property type="entry name" value="THIOESTERASE"/>
    <property type="match status" value="1"/>
</dbReference>
<evidence type="ECO:0000259" key="11">
    <source>
        <dbReference type="Pfam" id="PF00975"/>
    </source>
</evidence>
<sequence>VLFSWVFLGMERLIVCPDKRPDALCSLICFPWAAGGTSYFARWAKLFSSSIEVLSVRFPGRESCCKDPFANDMTTMVNEITSILLKVLQEKPFAFFGHSFGSYVSFATALHLKEKYGLEPIHLFVSGGHAPNSEALLSIKNIAICDAADEDILTHIEFLGGTPSEVLQNEDLKKHTILAFREDIRILQTFLFEKTESFIPFSCDITCFNGSEDKPHDLEAWHDLSSGETSFYKLPGGHFYLLEPSNEIFLIKHITRCIENAGL</sequence>
<gene>
    <name evidence="12" type="primary">Sast</name>
    <name evidence="12" type="ORF">PODPOD_R13979</name>
</gene>
<evidence type="ECO:0000256" key="8">
    <source>
        <dbReference type="ARBA" id="ARBA00048536"/>
    </source>
</evidence>
<name>A0A7L0SMX8_PODPO</name>
<keyword evidence="5" id="KW-0276">Fatty acid metabolism</keyword>
<dbReference type="GO" id="GO:0016297">
    <property type="term" value="F:fatty acyl-[ACP] hydrolase activity"/>
    <property type="evidence" value="ECO:0007669"/>
    <property type="project" value="UniProtKB-EC"/>
</dbReference>
<evidence type="ECO:0000256" key="4">
    <source>
        <dbReference type="ARBA" id="ARBA00022801"/>
    </source>
</evidence>
<accession>A0A7L0SMX8</accession>
<dbReference type="AlphaFoldDB" id="A0A7L0SMX8"/>
<comment type="caution">
    <text evidence="12">The sequence shown here is derived from an EMBL/GenBank/DDBJ whole genome shotgun (WGS) entry which is preliminary data.</text>
</comment>
<dbReference type="FunFam" id="3.40.50.1820:FF:000153">
    <property type="entry name" value="Surfactin synthase thioesterase subunit"/>
    <property type="match status" value="1"/>
</dbReference>
<dbReference type="SUPFAM" id="SSF53474">
    <property type="entry name" value="alpha/beta-Hydrolases"/>
    <property type="match status" value="1"/>
</dbReference>
<keyword evidence="6" id="KW-0443">Lipid metabolism</keyword>
<dbReference type="InterPro" id="IPR012223">
    <property type="entry name" value="TEII"/>
</dbReference>
<dbReference type="GO" id="GO:0051792">
    <property type="term" value="P:medium-chain fatty acid biosynthetic process"/>
    <property type="evidence" value="ECO:0007669"/>
    <property type="project" value="UniProtKB-ARBA"/>
</dbReference>
<evidence type="ECO:0000313" key="13">
    <source>
        <dbReference type="Proteomes" id="UP000555275"/>
    </source>
</evidence>
<comment type="catalytic activity">
    <reaction evidence="8">
        <text>(9Z)-octadecenoyl-[ACP] + H2O = (9Z)-octadecenoate + holo-[ACP] + H(+)</text>
        <dbReference type="Rhea" id="RHEA:15057"/>
        <dbReference type="Rhea" id="RHEA-COMP:9685"/>
        <dbReference type="Rhea" id="RHEA-COMP:9924"/>
        <dbReference type="ChEBI" id="CHEBI:15377"/>
        <dbReference type="ChEBI" id="CHEBI:15378"/>
        <dbReference type="ChEBI" id="CHEBI:30823"/>
        <dbReference type="ChEBI" id="CHEBI:64479"/>
        <dbReference type="ChEBI" id="CHEBI:78783"/>
        <dbReference type="EC" id="3.1.2.14"/>
    </reaction>
</comment>
<feature type="non-terminal residue" evidence="12">
    <location>
        <position position="263"/>
    </location>
</feature>
<evidence type="ECO:0000256" key="3">
    <source>
        <dbReference type="ARBA" id="ARBA00022516"/>
    </source>
</evidence>
<feature type="non-terminal residue" evidence="12">
    <location>
        <position position="1"/>
    </location>
</feature>
<reference evidence="12 13" key="1">
    <citation type="submission" date="2019-09" db="EMBL/GenBank/DDBJ databases">
        <title>Bird 10,000 Genomes (B10K) Project - Family phase.</title>
        <authorList>
            <person name="Zhang G."/>
        </authorList>
    </citation>
    <scope>NUCLEOTIDE SEQUENCE [LARGE SCALE GENOMIC DNA]</scope>
    <source>
        <strain evidence="12">B10K-DU-009-04</strain>
        <tissue evidence="12">Mixed tissue sample</tissue>
    </source>
</reference>
<protein>
    <recommendedName>
        <fullName evidence="9">S-acyl fatty acid synthase thioesterase, medium chain</fullName>
        <ecNumber evidence="2">3.1.2.14</ecNumber>
    </recommendedName>
    <alternativeName>
        <fullName evidence="10">Thioesterase II</fullName>
    </alternativeName>
</protein>
<keyword evidence="3" id="KW-0444">Lipid biosynthesis</keyword>
<evidence type="ECO:0000256" key="10">
    <source>
        <dbReference type="ARBA" id="ARBA00079653"/>
    </source>
</evidence>
<dbReference type="Proteomes" id="UP000555275">
    <property type="component" value="Unassembled WGS sequence"/>
</dbReference>
<evidence type="ECO:0000256" key="1">
    <source>
        <dbReference type="ARBA" id="ARBA00007169"/>
    </source>
</evidence>
<dbReference type="Gene3D" id="3.40.50.1820">
    <property type="entry name" value="alpha/beta hydrolase"/>
    <property type="match status" value="1"/>
</dbReference>
<comment type="similarity">
    <text evidence="1">Belongs to the thioesterase family.</text>
</comment>
<evidence type="ECO:0000256" key="7">
    <source>
        <dbReference type="ARBA" id="ARBA00023160"/>
    </source>
</evidence>
<evidence type="ECO:0000256" key="2">
    <source>
        <dbReference type="ARBA" id="ARBA00012480"/>
    </source>
</evidence>
<keyword evidence="13" id="KW-1185">Reference proteome</keyword>
<dbReference type="PANTHER" id="PTHR11487:SF0">
    <property type="entry name" value="S-ACYL FATTY ACID SYNTHASE THIOESTERASE, MEDIUM CHAIN"/>
    <property type="match status" value="1"/>
</dbReference>
<organism evidence="12 13">
    <name type="scientific">Podilymbus podiceps</name>
    <name type="common">Pied-billed grebe</name>
    <dbReference type="NCBI Taxonomy" id="9252"/>
    <lineage>
        <taxon>Eukaryota</taxon>
        <taxon>Metazoa</taxon>
        <taxon>Chordata</taxon>
        <taxon>Craniata</taxon>
        <taxon>Vertebrata</taxon>
        <taxon>Euteleostomi</taxon>
        <taxon>Archelosauria</taxon>
        <taxon>Archosauria</taxon>
        <taxon>Dinosauria</taxon>
        <taxon>Saurischia</taxon>
        <taxon>Theropoda</taxon>
        <taxon>Coelurosauria</taxon>
        <taxon>Aves</taxon>
        <taxon>Neognathae</taxon>
        <taxon>Neoaves</taxon>
        <taxon>Mirandornithes</taxon>
        <taxon>Podicipediformes</taxon>
        <taxon>Podicipedidae</taxon>
        <taxon>Podilymbus</taxon>
    </lineage>
</organism>
<proteinExistence type="inferred from homology"/>
<evidence type="ECO:0000256" key="5">
    <source>
        <dbReference type="ARBA" id="ARBA00022832"/>
    </source>
</evidence>